<comment type="similarity">
    <text evidence="1">Belongs to the globin family.</text>
</comment>
<organism evidence="3 4">
    <name type="scientific">Yoonia maricola</name>
    <dbReference type="NCBI Taxonomy" id="420999"/>
    <lineage>
        <taxon>Bacteria</taxon>
        <taxon>Pseudomonadati</taxon>
        <taxon>Pseudomonadota</taxon>
        <taxon>Alphaproteobacteria</taxon>
        <taxon>Rhodobacterales</taxon>
        <taxon>Paracoccaceae</taxon>
        <taxon>Yoonia</taxon>
    </lineage>
</organism>
<dbReference type="PANTHER" id="PTHR43396:SF6">
    <property type="entry name" value="ABL201WP"/>
    <property type="match status" value="1"/>
</dbReference>
<dbReference type="GO" id="GO:0020037">
    <property type="term" value="F:heme binding"/>
    <property type="evidence" value="ECO:0007669"/>
    <property type="project" value="InterPro"/>
</dbReference>
<keyword evidence="1" id="KW-0813">Transport</keyword>
<feature type="domain" description="Globin" evidence="2">
    <location>
        <begin position="1"/>
        <end position="134"/>
    </location>
</feature>
<gene>
    <name evidence="3" type="ORF">BC777_1579</name>
</gene>
<protein>
    <submittedName>
        <fullName evidence="3">Nitric oxide dioxygenase</fullName>
    </submittedName>
</protein>
<dbReference type="InterPro" id="IPR012292">
    <property type="entry name" value="Globin/Proto"/>
</dbReference>
<sequence>MTPNQIETVKDSFQQIYPVHEALSATFYDELFRIAPSVRPFFAEDMTEQRVKLSETLGAVVNNLHQLPLIADTVIGLARRHVSYGAKPEHFAPVGHALIFALEKHMPGGLTEVETDAWVAAYTQISDLMTEAMLVHTAA</sequence>
<keyword evidence="3" id="KW-0223">Dioxygenase</keyword>
<evidence type="ECO:0000313" key="3">
    <source>
        <dbReference type="EMBL" id="PJI92719.1"/>
    </source>
</evidence>
<dbReference type="InterPro" id="IPR009050">
    <property type="entry name" value="Globin-like_sf"/>
</dbReference>
<accession>A0A2M8WP56</accession>
<dbReference type="Pfam" id="PF00042">
    <property type="entry name" value="Globin"/>
    <property type="match status" value="1"/>
</dbReference>
<dbReference type="AlphaFoldDB" id="A0A2M8WP56"/>
<reference evidence="3 4" key="1">
    <citation type="submission" date="2017-11" db="EMBL/GenBank/DDBJ databases">
        <title>Genomic Encyclopedia of Archaeal and Bacterial Type Strains, Phase II (KMG-II): From Individual Species to Whole Genera.</title>
        <authorList>
            <person name="Goeker M."/>
        </authorList>
    </citation>
    <scope>NUCLEOTIDE SEQUENCE [LARGE SCALE GENOMIC DNA]</scope>
    <source>
        <strain evidence="3 4">DSM 29128</strain>
    </source>
</reference>
<keyword evidence="1" id="KW-0408">Iron</keyword>
<keyword evidence="1" id="KW-0349">Heme</keyword>
<dbReference type="GO" id="GO:0071500">
    <property type="term" value="P:cellular response to nitrosative stress"/>
    <property type="evidence" value="ECO:0007669"/>
    <property type="project" value="TreeGrafter"/>
</dbReference>
<evidence type="ECO:0000259" key="2">
    <source>
        <dbReference type="PROSITE" id="PS01033"/>
    </source>
</evidence>
<dbReference type="PRINTS" id="PR01907">
    <property type="entry name" value="WORMGLOBIN"/>
</dbReference>
<dbReference type="GO" id="GO:0019825">
    <property type="term" value="F:oxygen binding"/>
    <property type="evidence" value="ECO:0007669"/>
    <property type="project" value="InterPro"/>
</dbReference>
<dbReference type="Gene3D" id="1.10.490.10">
    <property type="entry name" value="Globins"/>
    <property type="match status" value="1"/>
</dbReference>
<keyword evidence="1" id="KW-0479">Metal-binding</keyword>
<dbReference type="InterPro" id="IPR000971">
    <property type="entry name" value="Globin"/>
</dbReference>
<dbReference type="GO" id="GO:0071949">
    <property type="term" value="F:FAD binding"/>
    <property type="evidence" value="ECO:0007669"/>
    <property type="project" value="TreeGrafter"/>
</dbReference>
<dbReference type="GO" id="GO:0046210">
    <property type="term" value="P:nitric oxide catabolic process"/>
    <property type="evidence" value="ECO:0007669"/>
    <property type="project" value="TreeGrafter"/>
</dbReference>
<dbReference type="PROSITE" id="PS01033">
    <property type="entry name" value="GLOBIN"/>
    <property type="match status" value="1"/>
</dbReference>
<keyword evidence="1" id="KW-0561">Oxygen transport</keyword>
<dbReference type="GO" id="GO:0008941">
    <property type="term" value="F:nitric oxide dioxygenase NAD(P)H activity"/>
    <property type="evidence" value="ECO:0007669"/>
    <property type="project" value="TreeGrafter"/>
</dbReference>
<dbReference type="EMBL" id="PGTY01000001">
    <property type="protein sequence ID" value="PJI92719.1"/>
    <property type="molecule type" value="Genomic_DNA"/>
</dbReference>
<dbReference type="Proteomes" id="UP000228531">
    <property type="component" value="Unassembled WGS sequence"/>
</dbReference>
<keyword evidence="4" id="KW-1185">Reference proteome</keyword>
<dbReference type="GO" id="GO:0005344">
    <property type="term" value="F:oxygen carrier activity"/>
    <property type="evidence" value="ECO:0007669"/>
    <property type="project" value="UniProtKB-KW"/>
</dbReference>
<keyword evidence="3" id="KW-0560">Oxidoreductase</keyword>
<evidence type="ECO:0000313" key="4">
    <source>
        <dbReference type="Proteomes" id="UP000228531"/>
    </source>
</evidence>
<comment type="caution">
    <text evidence="3">The sequence shown here is derived from an EMBL/GenBank/DDBJ whole genome shotgun (WGS) entry which is preliminary data.</text>
</comment>
<dbReference type="PANTHER" id="PTHR43396">
    <property type="entry name" value="FLAVOHEMOPROTEIN"/>
    <property type="match status" value="1"/>
</dbReference>
<evidence type="ECO:0000256" key="1">
    <source>
        <dbReference type="RuleBase" id="RU000356"/>
    </source>
</evidence>
<name>A0A2M8WP56_9RHOB</name>
<dbReference type="RefSeq" id="WP_168769104.1">
    <property type="nucleotide sequence ID" value="NZ_PGTY01000001.1"/>
</dbReference>
<dbReference type="SUPFAM" id="SSF46458">
    <property type="entry name" value="Globin-like"/>
    <property type="match status" value="1"/>
</dbReference>
<proteinExistence type="inferred from homology"/>